<protein>
    <submittedName>
        <fullName evidence="1">Arginine--tRNA ligase, cytoplasmic</fullName>
    </submittedName>
</protein>
<proteinExistence type="predicted"/>
<accession>A0A6L2JI60</accession>
<reference evidence="1" key="1">
    <citation type="journal article" date="2019" name="Sci. Rep.">
        <title>Draft genome of Tanacetum cinerariifolium, the natural source of mosquito coil.</title>
        <authorList>
            <person name="Yamashiro T."/>
            <person name="Shiraishi A."/>
            <person name="Satake H."/>
            <person name="Nakayama K."/>
        </authorList>
    </citation>
    <scope>NUCLEOTIDE SEQUENCE</scope>
</reference>
<gene>
    <name evidence="1" type="ORF">Tci_008681</name>
</gene>
<dbReference type="AlphaFoldDB" id="A0A6L2JI60"/>
<dbReference type="EMBL" id="BKCJ010000839">
    <property type="protein sequence ID" value="GEU36703.1"/>
    <property type="molecule type" value="Genomic_DNA"/>
</dbReference>
<name>A0A6L2JI60_TANCI</name>
<evidence type="ECO:0000313" key="1">
    <source>
        <dbReference type="EMBL" id="GEU36703.1"/>
    </source>
</evidence>
<feature type="non-terminal residue" evidence="1">
    <location>
        <position position="102"/>
    </location>
</feature>
<dbReference type="GO" id="GO:0016874">
    <property type="term" value="F:ligase activity"/>
    <property type="evidence" value="ECO:0007669"/>
    <property type="project" value="UniProtKB-KW"/>
</dbReference>
<organism evidence="1">
    <name type="scientific">Tanacetum cinerariifolium</name>
    <name type="common">Dalmatian daisy</name>
    <name type="synonym">Chrysanthemum cinerariifolium</name>
    <dbReference type="NCBI Taxonomy" id="118510"/>
    <lineage>
        <taxon>Eukaryota</taxon>
        <taxon>Viridiplantae</taxon>
        <taxon>Streptophyta</taxon>
        <taxon>Embryophyta</taxon>
        <taxon>Tracheophyta</taxon>
        <taxon>Spermatophyta</taxon>
        <taxon>Magnoliopsida</taxon>
        <taxon>eudicotyledons</taxon>
        <taxon>Gunneridae</taxon>
        <taxon>Pentapetalae</taxon>
        <taxon>asterids</taxon>
        <taxon>campanulids</taxon>
        <taxon>Asterales</taxon>
        <taxon>Asteraceae</taxon>
        <taxon>Asteroideae</taxon>
        <taxon>Anthemideae</taxon>
        <taxon>Anthemidinae</taxon>
        <taxon>Tanacetum</taxon>
    </lineage>
</organism>
<comment type="caution">
    <text evidence="1">The sequence shown here is derived from an EMBL/GenBank/DDBJ whole genome shotgun (WGS) entry which is preliminary data.</text>
</comment>
<keyword evidence="1" id="KW-0436">Ligase</keyword>
<sequence length="102" mass="11819">MKKEKDVAFSDLTEEQLMPSFCKVYKFRFVSCNIFLTYNNDDGKATPRRFSWLGGNKIHTYDPPKETAMLRLGNGGELRLLRLKKEDNDGDGKVAMCYSLWK</sequence>